<accession>A0A9P6VUY1</accession>
<evidence type="ECO:0000313" key="11">
    <source>
        <dbReference type="Proteomes" id="UP000750334"/>
    </source>
</evidence>
<dbReference type="InterPro" id="IPR011009">
    <property type="entry name" value="Kinase-like_dom_sf"/>
</dbReference>
<comment type="similarity">
    <text evidence="1">Belongs to the protein kinase superfamily. CAMK Ser/Thr protein kinase family. NIM1 subfamily.</text>
</comment>
<feature type="domain" description="Protein kinase" evidence="9">
    <location>
        <begin position="226"/>
        <end position="535"/>
    </location>
</feature>
<dbReference type="AlphaFoldDB" id="A0A9P6VUY1"/>
<evidence type="ECO:0000256" key="2">
    <source>
        <dbReference type="ARBA" id="ARBA00022527"/>
    </source>
</evidence>
<evidence type="ECO:0000256" key="3">
    <source>
        <dbReference type="ARBA" id="ARBA00022679"/>
    </source>
</evidence>
<dbReference type="InterPro" id="IPR008271">
    <property type="entry name" value="Ser/Thr_kinase_AS"/>
</dbReference>
<evidence type="ECO:0000259" key="9">
    <source>
        <dbReference type="PROSITE" id="PS50011"/>
    </source>
</evidence>
<dbReference type="GO" id="GO:0005524">
    <property type="term" value="F:ATP binding"/>
    <property type="evidence" value="ECO:0007669"/>
    <property type="project" value="UniProtKB-UniRule"/>
</dbReference>
<evidence type="ECO:0000256" key="5">
    <source>
        <dbReference type="ARBA" id="ARBA00022777"/>
    </source>
</evidence>
<dbReference type="Gene3D" id="1.10.510.10">
    <property type="entry name" value="Transferase(Phosphotransferase) domain 1"/>
    <property type="match status" value="1"/>
</dbReference>
<dbReference type="GO" id="GO:0035556">
    <property type="term" value="P:intracellular signal transduction"/>
    <property type="evidence" value="ECO:0007669"/>
    <property type="project" value="TreeGrafter"/>
</dbReference>
<dbReference type="InterPro" id="IPR000719">
    <property type="entry name" value="Prot_kinase_dom"/>
</dbReference>
<dbReference type="SMART" id="SM00220">
    <property type="entry name" value="S_TKc"/>
    <property type="match status" value="1"/>
</dbReference>
<keyword evidence="11" id="KW-1185">Reference proteome</keyword>
<dbReference type="Pfam" id="PF00069">
    <property type="entry name" value="Pkinase"/>
    <property type="match status" value="1"/>
</dbReference>
<feature type="compositionally biased region" description="Polar residues" evidence="8">
    <location>
        <begin position="1"/>
        <end position="16"/>
    </location>
</feature>
<feature type="binding site" evidence="7">
    <location>
        <position position="260"/>
    </location>
    <ligand>
        <name>ATP</name>
        <dbReference type="ChEBI" id="CHEBI:30616"/>
    </ligand>
</feature>
<evidence type="ECO:0000256" key="4">
    <source>
        <dbReference type="ARBA" id="ARBA00022741"/>
    </source>
</evidence>
<evidence type="ECO:0000256" key="1">
    <source>
        <dbReference type="ARBA" id="ARBA00010791"/>
    </source>
</evidence>
<feature type="compositionally biased region" description="Basic and acidic residues" evidence="8">
    <location>
        <begin position="37"/>
        <end position="47"/>
    </location>
</feature>
<dbReference type="PANTHER" id="PTHR24346">
    <property type="entry name" value="MAP/MICROTUBULE AFFINITY-REGULATING KINASE"/>
    <property type="match status" value="1"/>
</dbReference>
<evidence type="ECO:0000256" key="7">
    <source>
        <dbReference type="PROSITE-ProRule" id="PRU10141"/>
    </source>
</evidence>
<dbReference type="EMBL" id="PUHR01000259">
    <property type="protein sequence ID" value="KAG0656429.1"/>
    <property type="molecule type" value="Genomic_DNA"/>
</dbReference>
<evidence type="ECO:0000256" key="8">
    <source>
        <dbReference type="SAM" id="MobiDB-lite"/>
    </source>
</evidence>
<dbReference type="Proteomes" id="UP000750334">
    <property type="component" value="Unassembled WGS sequence"/>
</dbReference>
<dbReference type="InterPro" id="IPR017441">
    <property type="entry name" value="Protein_kinase_ATP_BS"/>
</dbReference>
<keyword evidence="5" id="KW-0418">Kinase</keyword>
<dbReference type="PANTHER" id="PTHR24346:SF82">
    <property type="entry name" value="KP78A-RELATED"/>
    <property type="match status" value="1"/>
</dbReference>
<protein>
    <recommendedName>
        <fullName evidence="9">Protein kinase domain-containing protein</fullName>
    </recommendedName>
</protein>
<dbReference type="PROSITE" id="PS50011">
    <property type="entry name" value="PROTEIN_KINASE_DOM"/>
    <property type="match status" value="1"/>
</dbReference>
<organism evidence="10 11">
    <name type="scientific">Maudiozyma exigua</name>
    <name type="common">Yeast</name>
    <name type="synonym">Kazachstania exigua</name>
    <dbReference type="NCBI Taxonomy" id="34358"/>
    <lineage>
        <taxon>Eukaryota</taxon>
        <taxon>Fungi</taxon>
        <taxon>Dikarya</taxon>
        <taxon>Ascomycota</taxon>
        <taxon>Saccharomycotina</taxon>
        <taxon>Saccharomycetes</taxon>
        <taxon>Saccharomycetales</taxon>
        <taxon>Saccharomycetaceae</taxon>
        <taxon>Maudiozyma</taxon>
    </lineage>
</organism>
<dbReference type="GO" id="GO:0004674">
    <property type="term" value="F:protein serine/threonine kinase activity"/>
    <property type="evidence" value="ECO:0007669"/>
    <property type="project" value="UniProtKB-KW"/>
</dbReference>
<keyword evidence="6 7" id="KW-0067">ATP-binding</keyword>
<sequence>MNSGNDKNNNPKTPKLTQEEFGLPPNLFQNPNVRNIESPKGKYDNEPGRVTQRETSTSNTRTPLTVNIPTFETINSLPTPMAYTPLSPNVLSSMSPTLQMQQQPFQQLNVRKRRNNNSININNGGIPNFKAFPNEIRNSRELNQVKNFPSSNRIVSELIPPPSLSPQRIVSLPTVTEEENVANAKKDKQSKFEEKEEEIVEESEFNSEDSILSGFLLDDMTQVKQWKKVKLIGTGNFSFVTLYESLDDFDKYYHQVAVKKIKYADNLMNTNDDTLSRLESSLTRELSVLKTLKHPCVVKLYGINDPIFIEKERPLTNLLQNGHKTLPSCEFIMSYCNGGDLLKELTECQGNLPHWLVQRLYCELVLAVKYLHENHIIHRDLKLENVFLKYTLDEIIGMKDTPIYEEQNMIELGDFGLCKRIEPGELCTARCGSEDYVSPEILMGVPYDGHLTDTWALGVVLYALLEDRLPFDPLPNANQRQRNRPVAYRIATFDWRWCKTIKEVDLETAKHIVKNTLTRKNQRWTIQQMYKSPYIQEVVSSLKF</sequence>
<reference evidence="10 11" key="1">
    <citation type="submission" date="2020-11" db="EMBL/GenBank/DDBJ databases">
        <title>Kefir isolates.</title>
        <authorList>
            <person name="Marcisauskas S."/>
            <person name="Kim Y."/>
            <person name="Blasche S."/>
        </authorList>
    </citation>
    <scope>NUCLEOTIDE SEQUENCE [LARGE SCALE GENOMIC DNA]</scope>
    <source>
        <strain evidence="10 11">OG2</strain>
    </source>
</reference>
<feature type="region of interest" description="Disordered" evidence="8">
    <location>
        <begin position="1"/>
        <end position="63"/>
    </location>
</feature>
<evidence type="ECO:0000256" key="6">
    <source>
        <dbReference type="ARBA" id="ARBA00022840"/>
    </source>
</evidence>
<dbReference type="PROSITE" id="PS00107">
    <property type="entry name" value="PROTEIN_KINASE_ATP"/>
    <property type="match status" value="1"/>
</dbReference>
<name>A0A9P6VUY1_MAUEX</name>
<dbReference type="OrthoDB" id="410920at2759"/>
<keyword evidence="4 7" id="KW-0547">Nucleotide-binding</keyword>
<keyword evidence="3" id="KW-0808">Transferase</keyword>
<dbReference type="SUPFAM" id="SSF56112">
    <property type="entry name" value="Protein kinase-like (PK-like)"/>
    <property type="match status" value="1"/>
</dbReference>
<feature type="compositionally biased region" description="Polar residues" evidence="8">
    <location>
        <begin position="53"/>
        <end position="63"/>
    </location>
</feature>
<gene>
    <name evidence="10" type="ORF">C6P45_002666</name>
</gene>
<keyword evidence="2" id="KW-0723">Serine/threonine-protein kinase</keyword>
<evidence type="ECO:0000313" key="10">
    <source>
        <dbReference type="EMBL" id="KAG0656429.1"/>
    </source>
</evidence>
<dbReference type="PROSITE" id="PS00108">
    <property type="entry name" value="PROTEIN_KINASE_ST"/>
    <property type="match status" value="1"/>
</dbReference>
<comment type="caution">
    <text evidence="10">The sequence shown here is derived from an EMBL/GenBank/DDBJ whole genome shotgun (WGS) entry which is preliminary data.</text>
</comment>
<proteinExistence type="inferred from homology"/>
<dbReference type="GO" id="GO:0005737">
    <property type="term" value="C:cytoplasm"/>
    <property type="evidence" value="ECO:0007669"/>
    <property type="project" value="TreeGrafter"/>
</dbReference>